<dbReference type="AlphaFoldDB" id="A0A4V2PZP6"/>
<evidence type="ECO:0000256" key="4">
    <source>
        <dbReference type="ARBA" id="ARBA00022989"/>
    </source>
</evidence>
<reference evidence="8 9" key="1">
    <citation type="submission" date="2019-03" db="EMBL/GenBank/DDBJ databases">
        <title>Genomic Encyclopedia of Type Strains, Phase IV (KMG-IV): sequencing the most valuable type-strain genomes for metagenomic binning, comparative biology and taxonomic classification.</title>
        <authorList>
            <person name="Goeker M."/>
        </authorList>
    </citation>
    <scope>NUCLEOTIDE SEQUENCE [LARGE SCALE GENOMIC DNA]</scope>
    <source>
        <strain evidence="8 9">DSM 24176</strain>
    </source>
</reference>
<comment type="caution">
    <text evidence="8">The sequence shown here is derived from an EMBL/GenBank/DDBJ whole genome shotgun (WGS) entry which is preliminary data.</text>
</comment>
<feature type="transmembrane region" description="Helical" evidence="6">
    <location>
        <begin position="6"/>
        <end position="29"/>
    </location>
</feature>
<gene>
    <name evidence="8" type="ORF">EDC19_2380</name>
</gene>
<keyword evidence="2" id="KW-1003">Cell membrane</keyword>
<evidence type="ECO:0000256" key="2">
    <source>
        <dbReference type="ARBA" id="ARBA00022475"/>
    </source>
</evidence>
<evidence type="ECO:0000256" key="5">
    <source>
        <dbReference type="ARBA" id="ARBA00023136"/>
    </source>
</evidence>
<dbReference type="InterPro" id="IPR027379">
    <property type="entry name" value="CLS_N"/>
</dbReference>
<evidence type="ECO:0000259" key="7">
    <source>
        <dbReference type="Pfam" id="PF13396"/>
    </source>
</evidence>
<dbReference type="RefSeq" id="WP_132283056.1">
    <property type="nucleotide sequence ID" value="NZ_SMGQ01000015.1"/>
</dbReference>
<evidence type="ECO:0000313" key="9">
    <source>
        <dbReference type="Proteomes" id="UP000294545"/>
    </source>
</evidence>
<keyword evidence="4 6" id="KW-1133">Transmembrane helix</keyword>
<feature type="transmembrane region" description="Helical" evidence="6">
    <location>
        <begin position="41"/>
        <end position="61"/>
    </location>
</feature>
<protein>
    <submittedName>
        <fullName evidence="8">Phospholipase D-like protein</fullName>
    </submittedName>
</protein>
<accession>A0A4V2PZP6</accession>
<dbReference type="Pfam" id="PF13396">
    <property type="entry name" value="PLDc_N"/>
    <property type="match status" value="1"/>
</dbReference>
<keyword evidence="5 6" id="KW-0472">Membrane</keyword>
<evidence type="ECO:0000256" key="3">
    <source>
        <dbReference type="ARBA" id="ARBA00022692"/>
    </source>
</evidence>
<dbReference type="EMBL" id="SMGQ01000015">
    <property type="protein sequence ID" value="TCK90611.1"/>
    <property type="molecule type" value="Genomic_DNA"/>
</dbReference>
<keyword evidence="9" id="KW-1185">Reference proteome</keyword>
<name>A0A4V2PZP6_9FIRM</name>
<evidence type="ECO:0000256" key="6">
    <source>
        <dbReference type="SAM" id="Phobius"/>
    </source>
</evidence>
<evidence type="ECO:0000256" key="1">
    <source>
        <dbReference type="ARBA" id="ARBA00004651"/>
    </source>
</evidence>
<comment type="subcellular location">
    <subcellularLocation>
        <location evidence="1">Cell membrane</location>
        <topology evidence="1">Multi-pass membrane protein</topology>
    </subcellularLocation>
</comment>
<keyword evidence="3 6" id="KW-0812">Transmembrane</keyword>
<organism evidence="8 9">
    <name type="scientific">Natranaerovirga hydrolytica</name>
    <dbReference type="NCBI Taxonomy" id="680378"/>
    <lineage>
        <taxon>Bacteria</taxon>
        <taxon>Bacillati</taxon>
        <taxon>Bacillota</taxon>
        <taxon>Clostridia</taxon>
        <taxon>Lachnospirales</taxon>
        <taxon>Natranaerovirgaceae</taxon>
        <taxon>Natranaerovirga</taxon>
    </lineage>
</organism>
<feature type="domain" description="Cardiolipin synthase N-terminal" evidence="7">
    <location>
        <begin position="21"/>
        <end position="62"/>
    </location>
</feature>
<proteinExistence type="predicted"/>
<dbReference type="Proteomes" id="UP000294545">
    <property type="component" value="Unassembled WGS sequence"/>
</dbReference>
<evidence type="ECO:0000313" key="8">
    <source>
        <dbReference type="EMBL" id="TCK90611.1"/>
    </source>
</evidence>
<sequence>MNMLFDLLPILIPIIMIQLGLQIFAIYHLMRREAVRFDHKWIWLIIIIALTILGPIIYFLFSEEA</sequence>
<dbReference type="GO" id="GO:0005886">
    <property type="term" value="C:plasma membrane"/>
    <property type="evidence" value="ECO:0007669"/>
    <property type="project" value="UniProtKB-SubCell"/>
</dbReference>